<dbReference type="InterPro" id="IPR032859">
    <property type="entry name" value="KH_dom-like"/>
</dbReference>
<protein>
    <recommendedName>
        <fullName evidence="2 8">GTPase Der</fullName>
    </recommendedName>
    <alternativeName>
        <fullName evidence="7 8">GTP-binding protein EngA</fullName>
    </alternativeName>
</protein>
<evidence type="ECO:0000256" key="3">
    <source>
        <dbReference type="ARBA" id="ARBA00022517"/>
    </source>
</evidence>
<dbReference type="InterPro" id="IPR006073">
    <property type="entry name" value="GTP-bd"/>
</dbReference>
<feature type="binding site" evidence="8">
    <location>
        <begin position="181"/>
        <end position="188"/>
    </location>
    <ligand>
        <name>GTP</name>
        <dbReference type="ChEBI" id="CHEBI:37565"/>
        <label>2</label>
    </ligand>
</feature>
<comment type="function">
    <text evidence="8 10">GTPase that plays an essential role in the late steps of ribosome biogenesis.</text>
</comment>
<dbReference type="PROSITE" id="PS51712">
    <property type="entry name" value="G_ENGA"/>
    <property type="match status" value="2"/>
</dbReference>
<feature type="domain" description="EngA-type G" evidence="11">
    <location>
        <begin position="175"/>
        <end position="350"/>
    </location>
</feature>
<dbReference type="CDD" id="cd01894">
    <property type="entry name" value="EngA1"/>
    <property type="match status" value="1"/>
</dbReference>
<dbReference type="InterPro" id="IPR027417">
    <property type="entry name" value="P-loop_NTPase"/>
</dbReference>
<feature type="binding site" evidence="8">
    <location>
        <begin position="228"/>
        <end position="232"/>
    </location>
    <ligand>
        <name>GTP</name>
        <dbReference type="ChEBI" id="CHEBI:37565"/>
        <label>2</label>
    </ligand>
</feature>
<evidence type="ECO:0000313" key="13">
    <source>
        <dbReference type="Proteomes" id="UP001143543"/>
    </source>
</evidence>
<dbReference type="Gene3D" id="3.40.50.300">
    <property type="entry name" value="P-loop containing nucleotide triphosphate hydrolases"/>
    <property type="match status" value="2"/>
</dbReference>
<dbReference type="Proteomes" id="UP001143543">
    <property type="component" value="Unassembled WGS sequence"/>
</dbReference>
<dbReference type="EMBL" id="BRVO01000001">
    <property type="protein sequence ID" value="GLB47678.1"/>
    <property type="molecule type" value="Genomic_DNA"/>
</dbReference>
<keyword evidence="3 8" id="KW-0690">Ribosome biogenesis</keyword>
<feature type="binding site" evidence="8">
    <location>
        <begin position="9"/>
        <end position="16"/>
    </location>
    <ligand>
        <name>GTP</name>
        <dbReference type="ChEBI" id="CHEBI:37565"/>
        <label>1</label>
    </ligand>
</feature>
<keyword evidence="5 8" id="KW-0547">Nucleotide-binding</keyword>
<evidence type="ECO:0000256" key="5">
    <source>
        <dbReference type="ARBA" id="ARBA00022741"/>
    </source>
</evidence>
<dbReference type="InterPro" id="IPR016484">
    <property type="entry name" value="GTPase_Der"/>
</dbReference>
<dbReference type="PANTHER" id="PTHR43834">
    <property type="entry name" value="GTPASE DER"/>
    <property type="match status" value="1"/>
</dbReference>
<dbReference type="InterPro" id="IPR015946">
    <property type="entry name" value="KH_dom-like_a/b"/>
</dbReference>
<keyword evidence="6 8" id="KW-0342">GTP-binding</keyword>
<evidence type="ECO:0000256" key="10">
    <source>
        <dbReference type="RuleBase" id="RU004481"/>
    </source>
</evidence>
<evidence type="ECO:0000313" key="12">
    <source>
        <dbReference type="EMBL" id="GLB47678.1"/>
    </source>
</evidence>
<feature type="binding site" evidence="8">
    <location>
        <begin position="119"/>
        <end position="122"/>
    </location>
    <ligand>
        <name>GTP</name>
        <dbReference type="ChEBI" id="CHEBI:37565"/>
        <label>1</label>
    </ligand>
</feature>
<dbReference type="PIRSF" id="PIRSF006485">
    <property type="entry name" value="GTP-binding_EngA"/>
    <property type="match status" value="1"/>
</dbReference>
<dbReference type="NCBIfam" id="TIGR00231">
    <property type="entry name" value="small_GTP"/>
    <property type="match status" value="2"/>
</dbReference>
<evidence type="ECO:0000256" key="4">
    <source>
        <dbReference type="ARBA" id="ARBA00022737"/>
    </source>
</evidence>
<evidence type="ECO:0000256" key="2">
    <source>
        <dbReference type="ARBA" id="ARBA00020953"/>
    </source>
</evidence>
<dbReference type="Pfam" id="PF01926">
    <property type="entry name" value="MMR_HSR1"/>
    <property type="match status" value="2"/>
</dbReference>
<comment type="caution">
    <text evidence="12">The sequence shown here is derived from an EMBL/GenBank/DDBJ whole genome shotgun (WGS) entry which is preliminary data.</text>
</comment>
<sequence length="434" mass="49020">MSCIVAIVGRPNVGKSTLFNRLIKRREAIVDAVSGVTRDRHYGKTDWNGREFSIIDTGGYVVGSDDVFEQEIDKQVELAIDEADAIVFVVDAEAGVTGLDEDVANLLRKVEKPIFLAVNKVDTAKREADALEFYSLGLGEYYTISSINGSGTGDLLDAVVAALPEKEEEEISELPRFAVVGRPNAGKSSFINALIGEDRYIVTDIAGTTRDSNDTKYNRFGFEFNLIDTAGIRRKAKVKEDLEFYSVMRSVRAIEHADVCLLVLDATRGFEGQDTNIFWLAQRNRKGVVILVNKWDLVEKDTNSAKEFEKQIQREIAPFTDVPIIFMSALTKQRIYKAIETAVEVYKNRSKRVPTSKLNEFMLPVIENYPPPAVKGKYIKIKFCTQLPTPVPQFAFFANLPQYVKDPYKRFIENKLREEFDFTGVPIDVYFRKK</sequence>
<accession>A0ABQ5ME98</accession>
<gene>
    <name evidence="8 12" type="primary">der</name>
    <name evidence="12" type="ORF">Y10_00460</name>
</gene>
<evidence type="ECO:0000256" key="1">
    <source>
        <dbReference type="ARBA" id="ARBA00008279"/>
    </source>
</evidence>
<dbReference type="Pfam" id="PF14714">
    <property type="entry name" value="KH_dom-like"/>
    <property type="match status" value="1"/>
</dbReference>
<keyword evidence="13" id="KW-1185">Reference proteome</keyword>
<dbReference type="InterPro" id="IPR031166">
    <property type="entry name" value="G_ENGA"/>
</dbReference>
<keyword evidence="4 10" id="KW-0677">Repeat</keyword>
<dbReference type="Gene3D" id="3.30.300.20">
    <property type="match status" value="1"/>
</dbReference>
<proteinExistence type="inferred from homology"/>
<evidence type="ECO:0000256" key="9">
    <source>
        <dbReference type="PROSITE-ProRule" id="PRU01049"/>
    </source>
</evidence>
<feature type="binding site" evidence="8">
    <location>
        <begin position="56"/>
        <end position="60"/>
    </location>
    <ligand>
        <name>GTP</name>
        <dbReference type="ChEBI" id="CHEBI:37565"/>
        <label>1</label>
    </ligand>
</feature>
<evidence type="ECO:0000256" key="6">
    <source>
        <dbReference type="ARBA" id="ARBA00023134"/>
    </source>
</evidence>
<comment type="similarity">
    <text evidence="1 8 9 10">Belongs to the TRAFAC class TrmE-Era-EngA-EngB-Septin-like GTPase superfamily. EngA (Der) GTPase family.</text>
</comment>
<evidence type="ECO:0000256" key="8">
    <source>
        <dbReference type="HAMAP-Rule" id="MF_00195"/>
    </source>
</evidence>
<reference evidence="12" key="1">
    <citation type="submission" date="2022-07" db="EMBL/GenBank/DDBJ databases">
        <title>Taxonomy of Novel Oxalotrophic and Methylotrophic Bacteria.</title>
        <authorList>
            <person name="Sahin N."/>
            <person name="Tani A."/>
        </authorList>
    </citation>
    <scope>NUCLEOTIDE SEQUENCE</scope>
    <source>
        <strain evidence="12">Y10</strain>
    </source>
</reference>
<dbReference type="HAMAP" id="MF_00195">
    <property type="entry name" value="GTPase_Der"/>
    <property type="match status" value="1"/>
</dbReference>
<dbReference type="PANTHER" id="PTHR43834:SF6">
    <property type="entry name" value="GTPASE DER"/>
    <property type="match status" value="1"/>
</dbReference>
<name>A0ABQ5ME98_9FLAO</name>
<organism evidence="12 13">
    <name type="scientific">Neptunitalea lumnitzerae</name>
    <dbReference type="NCBI Taxonomy" id="2965509"/>
    <lineage>
        <taxon>Bacteria</taxon>
        <taxon>Pseudomonadati</taxon>
        <taxon>Bacteroidota</taxon>
        <taxon>Flavobacteriia</taxon>
        <taxon>Flavobacteriales</taxon>
        <taxon>Flavobacteriaceae</taxon>
        <taxon>Neptunitalea</taxon>
    </lineage>
</organism>
<evidence type="ECO:0000256" key="7">
    <source>
        <dbReference type="ARBA" id="ARBA00032345"/>
    </source>
</evidence>
<comment type="subunit">
    <text evidence="8">Associates with the 50S ribosomal subunit.</text>
</comment>
<dbReference type="PRINTS" id="PR00326">
    <property type="entry name" value="GTP1OBG"/>
</dbReference>
<dbReference type="CDD" id="cd01895">
    <property type="entry name" value="EngA2"/>
    <property type="match status" value="1"/>
</dbReference>
<dbReference type="InterPro" id="IPR005225">
    <property type="entry name" value="Small_GTP-bd"/>
</dbReference>
<evidence type="ECO:0000259" key="11">
    <source>
        <dbReference type="PROSITE" id="PS51712"/>
    </source>
</evidence>
<feature type="domain" description="EngA-type G" evidence="11">
    <location>
        <begin position="3"/>
        <end position="167"/>
    </location>
</feature>
<feature type="binding site" evidence="8">
    <location>
        <begin position="293"/>
        <end position="296"/>
    </location>
    <ligand>
        <name>GTP</name>
        <dbReference type="ChEBI" id="CHEBI:37565"/>
        <label>2</label>
    </ligand>
</feature>
<dbReference type="NCBIfam" id="TIGR03594">
    <property type="entry name" value="GTPase_EngA"/>
    <property type="match status" value="1"/>
</dbReference>
<dbReference type="SUPFAM" id="SSF52540">
    <property type="entry name" value="P-loop containing nucleoside triphosphate hydrolases"/>
    <property type="match status" value="2"/>
</dbReference>
<dbReference type="RefSeq" id="WP_281763347.1">
    <property type="nucleotide sequence ID" value="NZ_BRVO01000001.1"/>
</dbReference>